<keyword evidence="4 6" id="KW-0289">Folate biosynthesis</keyword>
<proteinExistence type="inferred from homology"/>
<evidence type="ECO:0000313" key="9">
    <source>
        <dbReference type="Proteomes" id="UP000054498"/>
    </source>
</evidence>
<dbReference type="PANTHER" id="PTHR42844:SF1">
    <property type="entry name" value="DIHYDRONEOPTERIN ALDOLASE 1-RELATED"/>
    <property type="match status" value="1"/>
</dbReference>
<dbReference type="OrthoDB" id="1863886at2759"/>
<comment type="pathway">
    <text evidence="2 6">Cofactor biosynthesis; tetrahydrofolate biosynthesis; 2-amino-4-hydroxy-6-hydroxymethyl-7,8-dihydropteridine diphosphate from 7,8-dihydroneopterin triphosphate: step 3/4.</text>
</comment>
<dbReference type="NCBIfam" id="TIGR00525">
    <property type="entry name" value="folB"/>
    <property type="match status" value="1"/>
</dbReference>
<comment type="catalytic activity">
    <reaction evidence="1 6">
        <text>7,8-dihydroneopterin = 6-hydroxymethyl-7,8-dihydropterin + glycolaldehyde</text>
        <dbReference type="Rhea" id="RHEA:10540"/>
        <dbReference type="ChEBI" id="CHEBI:17001"/>
        <dbReference type="ChEBI" id="CHEBI:17071"/>
        <dbReference type="ChEBI" id="CHEBI:44841"/>
        <dbReference type="EC" id="4.1.2.25"/>
    </reaction>
</comment>
<dbReference type="Proteomes" id="UP000054498">
    <property type="component" value="Unassembled WGS sequence"/>
</dbReference>
<comment type="function">
    <text evidence="6">Catalyzes the conversion of 7,8-dihydroneopterin to 6-hydroxymethyl-7,8-dihydropterin.</text>
</comment>
<dbReference type="GO" id="GO:0046654">
    <property type="term" value="P:tetrahydrofolate biosynthetic process"/>
    <property type="evidence" value="ECO:0007669"/>
    <property type="project" value="UniProtKB-UniRule"/>
</dbReference>
<evidence type="ECO:0000256" key="5">
    <source>
        <dbReference type="ARBA" id="ARBA00023239"/>
    </source>
</evidence>
<dbReference type="InterPro" id="IPR006156">
    <property type="entry name" value="Dihydroneopterin_aldolase"/>
</dbReference>
<dbReference type="GO" id="GO:0004150">
    <property type="term" value="F:dihydroneopterin aldolase activity"/>
    <property type="evidence" value="ECO:0007669"/>
    <property type="project" value="UniProtKB-UniRule"/>
</dbReference>
<evidence type="ECO:0000256" key="4">
    <source>
        <dbReference type="ARBA" id="ARBA00022909"/>
    </source>
</evidence>
<dbReference type="EC" id="4.1.2.25" evidence="6"/>
<feature type="domain" description="Dihydroneopterin aldolase/epimerase" evidence="7">
    <location>
        <begin position="2"/>
        <end position="113"/>
    </location>
</feature>
<dbReference type="GO" id="GO:0005737">
    <property type="term" value="C:cytoplasm"/>
    <property type="evidence" value="ECO:0007669"/>
    <property type="project" value="TreeGrafter"/>
</dbReference>
<organism evidence="8 9">
    <name type="scientific">Monoraphidium neglectum</name>
    <dbReference type="NCBI Taxonomy" id="145388"/>
    <lineage>
        <taxon>Eukaryota</taxon>
        <taxon>Viridiplantae</taxon>
        <taxon>Chlorophyta</taxon>
        <taxon>core chlorophytes</taxon>
        <taxon>Chlorophyceae</taxon>
        <taxon>CS clade</taxon>
        <taxon>Sphaeropleales</taxon>
        <taxon>Selenastraceae</taxon>
        <taxon>Monoraphidium</taxon>
    </lineage>
</organism>
<protein>
    <recommendedName>
        <fullName evidence="6">7,8-dihydroneopterin aldolase</fullName>
        <ecNumber evidence="6">4.1.2.25</ecNumber>
    </recommendedName>
</protein>
<keyword evidence="5 6" id="KW-0456">Lyase</keyword>
<sequence length="138" mass="14438">MRGLLFHGFHGVFPEENKLGQKFLVDATLFCGPAGLAAAGRSDELRDSVNYAAVYNSVQEVMEGPPFKLVEAAAQAICDRVLAQEPRVSAVRVAVRKPHVALSGPLESVGASWVTAGGAGLMEAADSCAHGSEVVTKC</sequence>
<keyword evidence="9" id="KW-1185">Reference proteome</keyword>
<accession>A0A0D2MHM0</accession>
<comment type="similarity">
    <text evidence="3 6">Belongs to the DHNA family.</text>
</comment>
<dbReference type="SMART" id="SM00905">
    <property type="entry name" value="FolB"/>
    <property type="match status" value="1"/>
</dbReference>
<dbReference type="KEGG" id="mng:MNEG_13423"/>
<dbReference type="InterPro" id="IPR006157">
    <property type="entry name" value="FolB_dom"/>
</dbReference>
<dbReference type="GeneID" id="25730884"/>
<evidence type="ECO:0000256" key="1">
    <source>
        <dbReference type="ARBA" id="ARBA00001353"/>
    </source>
</evidence>
<dbReference type="Pfam" id="PF02152">
    <property type="entry name" value="FolB"/>
    <property type="match status" value="1"/>
</dbReference>
<dbReference type="NCBIfam" id="TIGR00526">
    <property type="entry name" value="folB_dom"/>
    <property type="match status" value="1"/>
</dbReference>
<evidence type="ECO:0000259" key="7">
    <source>
        <dbReference type="SMART" id="SM00905"/>
    </source>
</evidence>
<dbReference type="RefSeq" id="XP_013893560.1">
    <property type="nucleotide sequence ID" value="XM_014038106.1"/>
</dbReference>
<evidence type="ECO:0000256" key="6">
    <source>
        <dbReference type="RuleBase" id="RU362079"/>
    </source>
</evidence>
<dbReference type="InterPro" id="IPR043133">
    <property type="entry name" value="GTP-CH-I_C/QueF"/>
</dbReference>
<evidence type="ECO:0000256" key="3">
    <source>
        <dbReference type="ARBA" id="ARBA00005708"/>
    </source>
</evidence>
<dbReference type="UniPathway" id="UPA00077">
    <property type="reaction ID" value="UER00154"/>
</dbReference>
<dbReference type="PANTHER" id="PTHR42844">
    <property type="entry name" value="DIHYDRONEOPTERIN ALDOLASE 1-RELATED"/>
    <property type="match status" value="1"/>
</dbReference>
<dbReference type="STRING" id="145388.A0A0D2MHM0"/>
<reference evidence="8 9" key="1">
    <citation type="journal article" date="2013" name="BMC Genomics">
        <title>Reconstruction of the lipid metabolism for the microalga Monoraphidium neglectum from its genome sequence reveals characteristics suitable for biofuel production.</title>
        <authorList>
            <person name="Bogen C."/>
            <person name="Al-Dilaimi A."/>
            <person name="Albersmeier A."/>
            <person name="Wichmann J."/>
            <person name="Grundmann M."/>
            <person name="Rupp O."/>
            <person name="Lauersen K.J."/>
            <person name="Blifernez-Klassen O."/>
            <person name="Kalinowski J."/>
            <person name="Goesmann A."/>
            <person name="Mussgnug J.H."/>
            <person name="Kruse O."/>
        </authorList>
    </citation>
    <scope>NUCLEOTIDE SEQUENCE [LARGE SCALE GENOMIC DNA]</scope>
    <source>
        <strain evidence="8 9">SAG 48.87</strain>
    </source>
</reference>
<name>A0A0D2MHM0_9CHLO</name>
<dbReference type="SUPFAM" id="SSF55620">
    <property type="entry name" value="Tetrahydrobiopterin biosynthesis enzymes-like"/>
    <property type="match status" value="1"/>
</dbReference>
<dbReference type="CDD" id="cd00534">
    <property type="entry name" value="DHNA_DHNTPE"/>
    <property type="match status" value="1"/>
</dbReference>
<evidence type="ECO:0000313" key="8">
    <source>
        <dbReference type="EMBL" id="KIY94540.1"/>
    </source>
</evidence>
<dbReference type="Gene3D" id="3.30.1130.10">
    <property type="match status" value="1"/>
</dbReference>
<evidence type="ECO:0000256" key="2">
    <source>
        <dbReference type="ARBA" id="ARBA00005013"/>
    </source>
</evidence>
<dbReference type="AlphaFoldDB" id="A0A0D2MHM0"/>
<gene>
    <name evidence="8" type="ORF">MNEG_13423</name>
</gene>
<dbReference type="EMBL" id="KK104032">
    <property type="protein sequence ID" value="KIY94540.1"/>
    <property type="molecule type" value="Genomic_DNA"/>
</dbReference>
<dbReference type="GO" id="GO:0046656">
    <property type="term" value="P:folic acid biosynthetic process"/>
    <property type="evidence" value="ECO:0007669"/>
    <property type="project" value="UniProtKB-UniRule"/>
</dbReference>